<dbReference type="Gene3D" id="3.40.800.10">
    <property type="entry name" value="Ureohydrolase domain"/>
    <property type="match status" value="1"/>
</dbReference>
<evidence type="ECO:0000313" key="8">
    <source>
        <dbReference type="Proteomes" id="UP001152797"/>
    </source>
</evidence>
<evidence type="ECO:0000256" key="2">
    <source>
        <dbReference type="ARBA" id="ARBA00022801"/>
    </source>
</evidence>
<evidence type="ECO:0000256" key="1">
    <source>
        <dbReference type="ARBA" id="ARBA00022723"/>
    </source>
</evidence>
<name>A0A9P1BS93_9DINO</name>
<comment type="similarity">
    <text evidence="4">Belongs to the arginase family.</text>
</comment>
<dbReference type="Pfam" id="PF00491">
    <property type="entry name" value="Arginase"/>
    <property type="match status" value="1"/>
</dbReference>
<organism evidence="5">
    <name type="scientific">Cladocopium goreaui</name>
    <dbReference type="NCBI Taxonomy" id="2562237"/>
    <lineage>
        <taxon>Eukaryota</taxon>
        <taxon>Sar</taxon>
        <taxon>Alveolata</taxon>
        <taxon>Dinophyceae</taxon>
        <taxon>Suessiales</taxon>
        <taxon>Symbiodiniaceae</taxon>
        <taxon>Cladocopium</taxon>
    </lineage>
</organism>
<evidence type="ECO:0000313" key="5">
    <source>
        <dbReference type="EMBL" id="CAI3978524.1"/>
    </source>
</evidence>
<dbReference type="PROSITE" id="PS51409">
    <property type="entry name" value="ARGINASE_2"/>
    <property type="match status" value="1"/>
</dbReference>
<dbReference type="InterPro" id="IPR006035">
    <property type="entry name" value="Ureohydrolase"/>
</dbReference>
<comment type="caution">
    <text evidence="5">The sequence shown here is derived from an EMBL/GenBank/DDBJ whole genome shotgun (WGS) entry which is preliminary data.</text>
</comment>
<evidence type="ECO:0000313" key="6">
    <source>
        <dbReference type="EMBL" id="CAL1131899.1"/>
    </source>
</evidence>
<keyword evidence="1" id="KW-0479">Metal-binding</keyword>
<proteinExistence type="inferred from homology"/>
<dbReference type="PANTHER" id="PTHR43782">
    <property type="entry name" value="ARGINASE"/>
    <property type="match status" value="1"/>
</dbReference>
<dbReference type="SUPFAM" id="SSF52768">
    <property type="entry name" value="Arginase/deacetylase"/>
    <property type="match status" value="1"/>
</dbReference>
<reference evidence="6" key="2">
    <citation type="submission" date="2024-04" db="EMBL/GenBank/DDBJ databases">
        <authorList>
            <person name="Chen Y."/>
            <person name="Shah S."/>
            <person name="Dougan E. K."/>
            <person name="Thang M."/>
            <person name="Chan C."/>
        </authorList>
    </citation>
    <scope>NUCLEOTIDE SEQUENCE [LARGE SCALE GENOMIC DNA]</scope>
</reference>
<dbReference type="GO" id="GO:0004053">
    <property type="term" value="F:arginase activity"/>
    <property type="evidence" value="ECO:0007669"/>
    <property type="project" value="TreeGrafter"/>
</dbReference>
<dbReference type="AlphaFoldDB" id="A0A9P1BS93"/>
<dbReference type="GO" id="GO:0005634">
    <property type="term" value="C:nucleus"/>
    <property type="evidence" value="ECO:0007669"/>
    <property type="project" value="TreeGrafter"/>
</dbReference>
<dbReference type="InterPro" id="IPR023696">
    <property type="entry name" value="Ureohydrolase_dom_sf"/>
</dbReference>
<dbReference type="PANTHER" id="PTHR43782:SF3">
    <property type="entry name" value="ARGINASE"/>
    <property type="match status" value="1"/>
</dbReference>
<accession>A0A9P1BS93</accession>
<dbReference type="EMBL" id="CAMXCT020000418">
    <property type="protein sequence ID" value="CAL1131899.1"/>
    <property type="molecule type" value="Genomic_DNA"/>
</dbReference>
<keyword evidence="3" id="KW-0464">Manganese</keyword>
<dbReference type="OrthoDB" id="9992747at2759"/>
<dbReference type="Proteomes" id="UP001152797">
    <property type="component" value="Unassembled WGS sequence"/>
</dbReference>
<dbReference type="GO" id="GO:0030145">
    <property type="term" value="F:manganese ion binding"/>
    <property type="evidence" value="ECO:0007669"/>
    <property type="project" value="TreeGrafter"/>
</dbReference>
<dbReference type="GO" id="GO:0005829">
    <property type="term" value="C:cytosol"/>
    <property type="evidence" value="ECO:0007669"/>
    <property type="project" value="TreeGrafter"/>
</dbReference>
<reference evidence="5" key="1">
    <citation type="submission" date="2022-10" db="EMBL/GenBank/DDBJ databases">
        <authorList>
            <person name="Chen Y."/>
            <person name="Dougan E. K."/>
            <person name="Chan C."/>
            <person name="Rhodes N."/>
            <person name="Thang M."/>
        </authorList>
    </citation>
    <scope>NUCLEOTIDE SEQUENCE</scope>
</reference>
<evidence type="ECO:0000256" key="3">
    <source>
        <dbReference type="ARBA" id="ARBA00023211"/>
    </source>
</evidence>
<sequence>MLRALCPTVAARYKRWTSTGRHVLGLCVPQWFGAGDLEQDARDAVARGATLGFQVLQRELGGCVASQWKVVDVDHRERVGAGKVKYHSALSKVAVQMSQQLQMVQPEQVFTIGGDCSVDLAPMSYLRQRYGPRMLVAYIDAHADLNAEWETPSGHFHGSMAIDRFWTVFFLCDA</sequence>
<keyword evidence="8" id="KW-1185">Reference proteome</keyword>
<keyword evidence="2" id="KW-0378">Hydrolase</keyword>
<protein>
    <submittedName>
        <fullName evidence="7">Arginase</fullName>
    </submittedName>
</protein>
<evidence type="ECO:0000256" key="4">
    <source>
        <dbReference type="PROSITE-ProRule" id="PRU00742"/>
    </source>
</evidence>
<dbReference type="EMBL" id="CAMXCT010000418">
    <property type="protein sequence ID" value="CAI3978524.1"/>
    <property type="molecule type" value="Genomic_DNA"/>
</dbReference>
<evidence type="ECO:0000313" key="7">
    <source>
        <dbReference type="EMBL" id="CAL4765836.1"/>
    </source>
</evidence>
<dbReference type="EMBL" id="CAMXCT030000418">
    <property type="protein sequence ID" value="CAL4765836.1"/>
    <property type="molecule type" value="Genomic_DNA"/>
</dbReference>
<gene>
    <name evidence="5" type="ORF">C1SCF055_LOCUS6573</name>
</gene>